<comment type="caution">
    <text evidence="2">The sequence shown here is derived from an EMBL/GenBank/DDBJ whole genome shotgun (WGS) entry which is preliminary data.</text>
</comment>
<reference evidence="2 3" key="1">
    <citation type="journal article" date="2023" name="Plant Biotechnol. J.">
        <title>Chromosome-level wild Hevea brasiliensis genome provides new tools for genomic-assisted breeding and valuable loci to elevate rubber yield.</title>
        <authorList>
            <person name="Cheng H."/>
            <person name="Song X."/>
            <person name="Hu Y."/>
            <person name="Wu T."/>
            <person name="Yang Q."/>
            <person name="An Z."/>
            <person name="Feng S."/>
            <person name="Deng Z."/>
            <person name="Wu W."/>
            <person name="Zeng X."/>
            <person name="Tu M."/>
            <person name="Wang X."/>
            <person name="Huang H."/>
        </authorList>
    </citation>
    <scope>NUCLEOTIDE SEQUENCE [LARGE SCALE GENOMIC DNA]</scope>
    <source>
        <strain evidence="2">MT/VB/25A 57/8</strain>
    </source>
</reference>
<dbReference type="EMBL" id="JARPOI010000029">
    <property type="protein sequence ID" value="KAJ9131079.1"/>
    <property type="molecule type" value="Genomic_DNA"/>
</dbReference>
<evidence type="ECO:0000313" key="3">
    <source>
        <dbReference type="Proteomes" id="UP001174677"/>
    </source>
</evidence>
<dbReference type="Pfam" id="PF03078">
    <property type="entry name" value="ATHILA"/>
    <property type="match status" value="1"/>
</dbReference>
<dbReference type="Proteomes" id="UP001174677">
    <property type="component" value="Unassembled WGS sequence"/>
</dbReference>
<protein>
    <recommendedName>
        <fullName evidence="1">Arabidopsis retrotransposon Orf1 C-terminal domain-containing protein</fullName>
    </recommendedName>
</protein>
<gene>
    <name evidence="2" type="ORF">P3X46_033784</name>
</gene>
<proteinExistence type="predicted"/>
<name>A0ABQ9KAF1_HEVBR</name>
<evidence type="ECO:0000313" key="2">
    <source>
        <dbReference type="EMBL" id="KAJ9131079.1"/>
    </source>
</evidence>
<feature type="domain" description="Arabidopsis retrotransposon Orf1 C-terminal" evidence="1">
    <location>
        <begin position="7"/>
        <end position="173"/>
    </location>
</feature>
<keyword evidence="3" id="KW-1185">Reference proteome</keyword>
<accession>A0ABQ9KAF1</accession>
<sequence length="281" mass="31858">MCTRLHSRKISSTKYIDFSLLEQLGLQEEINGLLDSIGWTKFTQLQFSAYKDTTLEFLGSFKANLWPTDREDRGRIEFRLLGVDRVMNMDEFNAIFSFDSTGRQEIPRNYMLYNNINFWDSIAPNTEPYNSSKSKSTGIASSALRYMHQFAAHTIMGCGDSLGVVNTSELFFLWCMVIGQRCSTGFFLCNHLRRLCHQPTEHIVLGGLVTTIALHFGFVPGHHRLRFVTGTSRIDQTICISMGICKKVGNKCYLVNAEGNTIPQRNKAREGLGEASQPQEE</sequence>
<dbReference type="InterPro" id="IPR004312">
    <property type="entry name" value="ATHILA_Orf1_C"/>
</dbReference>
<evidence type="ECO:0000259" key="1">
    <source>
        <dbReference type="Pfam" id="PF03078"/>
    </source>
</evidence>
<organism evidence="2 3">
    <name type="scientific">Hevea brasiliensis</name>
    <name type="common">Para rubber tree</name>
    <name type="synonym">Siphonia brasiliensis</name>
    <dbReference type="NCBI Taxonomy" id="3981"/>
    <lineage>
        <taxon>Eukaryota</taxon>
        <taxon>Viridiplantae</taxon>
        <taxon>Streptophyta</taxon>
        <taxon>Embryophyta</taxon>
        <taxon>Tracheophyta</taxon>
        <taxon>Spermatophyta</taxon>
        <taxon>Magnoliopsida</taxon>
        <taxon>eudicotyledons</taxon>
        <taxon>Gunneridae</taxon>
        <taxon>Pentapetalae</taxon>
        <taxon>rosids</taxon>
        <taxon>fabids</taxon>
        <taxon>Malpighiales</taxon>
        <taxon>Euphorbiaceae</taxon>
        <taxon>Crotonoideae</taxon>
        <taxon>Micrandreae</taxon>
        <taxon>Hevea</taxon>
    </lineage>
</organism>
<feature type="non-terminal residue" evidence="2">
    <location>
        <position position="281"/>
    </location>
</feature>